<reference evidence="2 3" key="1">
    <citation type="submission" date="2019-08" db="EMBL/GenBank/DDBJ databases">
        <title>In-depth cultivation of the pig gut microbiome towards novel bacterial diversity and tailored functional studies.</title>
        <authorList>
            <person name="Wylensek D."/>
            <person name="Hitch T.C.A."/>
            <person name="Clavel T."/>
        </authorList>
    </citation>
    <scope>NUCLEOTIDE SEQUENCE [LARGE SCALE GENOMIC DNA]</scope>
    <source>
        <strain evidence="2 3">WCA-470BD-2E</strain>
    </source>
</reference>
<dbReference type="RefSeq" id="WP_008462328.1">
    <property type="nucleotide sequence ID" value="NZ_JAQYBB010000128.1"/>
</dbReference>
<dbReference type="AlphaFoldDB" id="A0A844FM49"/>
<feature type="transmembrane region" description="Helical" evidence="1">
    <location>
        <begin position="46"/>
        <end position="66"/>
    </location>
</feature>
<dbReference type="NCBIfam" id="TIGR02327">
    <property type="entry name" value="int_mem_ywzB"/>
    <property type="match status" value="1"/>
</dbReference>
<proteinExistence type="predicted"/>
<dbReference type="EMBL" id="VUMW01000005">
    <property type="protein sequence ID" value="MST79448.1"/>
    <property type="molecule type" value="Genomic_DNA"/>
</dbReference>
<dbReference type="InterPro" id="IPR009526">
    <property type="entry name" value="DUF1146"/>
</dbReference>
<gene>
    <name evidence="2" type="ORF">FYJ61_02915</name>
</gene>
<evidence type="ECO:0000313" key="3">
    <source>
        <dbReference type="Proteomes" id="UP000452141"/>
    </source>
</evidence>
<name>A0A844FM49_9LACO</name>
<comment type="caution">
    <text evidence="2">The sequence shown here is derived from an EMBL/GenBank/DDBJ whole genome shotgun (WGS) entry which is preliminary data.</text>
</comment>
<keyword evidence="1" id="KW-1133">Transmembrane helix</keyword>
<evidence type="ECO:0000313" key="2">
    <source>
        <dbReference type="EMBL" id="MST79448.1"/>
    </source>
</evidence>
<organism evidence="2 3">
    <name type="scientific">Lactobacillus equicursoris</name>
    <dbReference type="NCBI Taxonomy" id="420645"/>
    <lineage>
        <taxon>Bacteria</taxon>
        <taxon>Bacillati</taxon>
        <taxon>Bacillota</taxon>
        <taxon>Bacilli</taxon>
        <taxon>Lactobacillales</taxon>
        <taxon>Lactobacillaceae</taxon>
        <taxon>Lactobacillus</taxon>
    </lineage>
</organism>
<keyword evidence="1" id="KW-0812">Transmembrane</keyword>
<sequence length="76" mass="8547">MKQLGIHAVISLIIYFVCIALAFQAIKAIRIEKLIRSNRVFESQVFLLFSAIGLGYLVAQFIIALIDTSMQLSNLF</sequence>
<dbReference type="Pfam" id="PF06612">
    <property type="entry name" value="DUF1146"/>
    <property type="match status" value="1"/>
</dbReference>
<keyword evidence="1" id="KW-0472">Membrane</keyword>
<feature type="transmembrane region" description="Helical" evidence="1">
    <location>
        <begin position="6"/>
        <end position="26"/>
    </location>
</feature>
<dbReference type="Proteomes" id="UP000452141">
    <property type="component" value="Unassembled WGS sequence"/>
</dbReference>
<evidence type="ECO:0000256" key="1">
    <source>
        <dbReference type="SAM" id="Phobius"/>
    </source>
</evidence>
<accession>A0A844FM49</accession>
<protein>
    <submittedName>
        <fullName evidence="2">DUF1146 domain-containing protein</fullName>
    </submittedName>
</protein>